<sequence>MKKTALLLLAAVIFTALPSYGAGRYATSDIPLTNRYFYRLAERSMAINPSIYYTDNFKPVAVREAEVLFGNSREVQELFGSDADTEEFARKAGKYYGQKDLYGEGFDAVPLREINLKNRYVSDEDMQITGDFGEDAGDDFFNRASLSGGLYMTRFLAVDYTLGIYRNSDETEIEVERAKLKFAGKHNAYIGAVDNLQIGPGYFGQLIISDNIRPQAFAMIKTEIPYNWGFLGRFRYYIFNFWFDDDDRKNKDPQLLGIRFSLKPTDWLELAVSRTSFYGGSEMPSYGLSDYWDILTAEDENSGSEHDTDQFLGAEMSVYLPFLKKSGLFKGGKLYVEYNWNDIIAPWQTEDKGKDFKLLGESYIYGLLLTTGKTDIRFETARISRQTYLHHNYAPEGYSVEDYIIGHQIGRDNEGYYLEIYTELNETVHPYIKASYVKKGTRDSALKQKEQQYSAGAEVFLGSSYELNVFARYITQDKKDLDERTFYYDFSGSSTENYIAGFDLKYIF</sequence>
<keyword evidence="1" id="KW-0732">Signal</keyword>
<dbReference type="KEGG" id="gtl:EP073_12525"/>
<dbReference type="InterPro" id="IPR026950">
    <property type="entry name" value="Caps_assemb_Wzi"/>
</dbReference>
<proteinExistence type="predicted"/>
<dbReference type="Proteomes" id="UP000287502">
    <property type="component" value="Chromosome"/>
</dbReference>
<dbReference type="InterPro" id="IPR038636">
    <property type="entry name" value="Wzi_sf"/>
</dbReference>
<name>A0A410K1D4_9BACT</name>
<gene>
    <name evidence="2" type="ORF">EP073_12525</name>
</gene>
<dbReference type="EMBL" id="CP035108">
    <property type="protein sequence ID" value="QAR34199.1"/>
    <property type="molecule type" value="Genomic_DNA"/>
</dbReference>
<dbReference type="OrthoDB" id="101884at2"/>
<evidence type="ECO:0000313" key="2">
    <source>
        <dbReference type="EMBL" id="QAR34199.1"/>
    </source>
</evidence>
<organism evidence="2 3">
    <name type="scientific">Geovibrio thiophilus</name>
    <dbReference type="NCBI Taxonomy" id="139438"/>
    <lineage>
        <taxon>Bacteria</taxon>
        <taxon>Pseudomonadati</taxon>
        <taxon>Deferribacterota</taxon>
        <taxon>Deferribacteres</taxon>
        <taxon>Deferribacterales</taxon>
        <taxon>Geovibrionaceae</taxon>
        <taxon>Geovibrio</taxon>
    </lineage>
</organism>
<dbReference type="Pfam" id="PF14052">
    <property type="entry name" value="Caps_assemb_Wzi"/>
    <property type="match status" value="1"/>
</dbReference>
<dbReference type="RefSeq" id="WP_128467504.1">
    <property type="nucleotide sequence ID" value="NZ_CP035108.1"/>
</dbReference>
<feature type="signal peptide" evidence="1">
    <location>
        <begin position="1"/>
        <end position="21"/>
    </location>
</feature>
<reference evidence="2 3" key="1">
    <citation type="submission" date="2019-01" db="EMBL/GenBank/DDBJ databases">
        <title>Geovibrio thiophilus DSM 11263, complete genome.</title>
        <authorList>
            <person name="Spring S."/>
            <person name="Bunk B."/>
            <person name="Sproer C."/>
        </authorList>
    </citation>
    <scope>NUCLEOTIDE SEQUENCE [LARGE SCALE GENOMIC DNA]</scope>
    <source>
        <strain evidence="2 3">DSM 11263</strain>
    </source>
</reference>
<protein>
    <recommendedName>
        <fullName evidence="4">Capsule assembly Wzi family protein</fullName>
    </recommendedName>
</protein>
<keyword evidence="3" id="KW-1185">Reference proteome</keyword>
<dbReference type="Gene3D" id="2.40.160.130">
    <property type="entry name" value="Capsule assembly protein Wzi"/>
    <property type="match status" value="1"/>
</dbReference>
<evidence type="ECO:0008006" key="4">
    <source>
        <dbReference type="Google" id="ProtNLM"/>
    </source>
</evidence>
<evidence type="ECO:0000313" key="3">
    <source>
        <dbReference type="Proteomes" id="UP000287502"/>
    </source>
</evidence>
<accession>A0A410K1D4</accession>
<evidence type="ECO:0000256" key="1">
    <source>
        <dbReference type="SAM" id="SignalP"/>
    </source>
</evidence>
<feature type="chain" id="PRO_5019495312" description="Capsule assembly Wzi family protein" evidence="1">
    <location>
        <begin position="22"/>
        <end position="508"/>
    </location>
</feature>
<dbReference type="AlphaFoldDB" id="A0A410K1D4"/>